<dbReference type="EMBL" id="OPYN01000016">
    <property type="protein sequence ID" value="SPO58610.1"/>
    <property type="molecule type" value="Genomic_DNA"/>
</dbReference>
<comment type="caution">
    <text evidence="1">The sequence shown here is derived from an EMBL/GenBank/DDBJ whole genome shotgun (WGS) entry which is preliminary data.</text>
</comment>
<protein>
    <submittedName>
        <fullName evidence="1">Uncharacterized protein</fullName>
    </submittedName>
</protein>
<proteinExistence type="predicted"/>
<name>A0AAQ1SRB0_9PSED</name>
<dbReference type="Proteomes" id="UP000294335">
    <property type="component" value="Unassembled WGS sequence"/>
</dbReference>
<reference evidence="1 2" key="1">
    <citation type="submission" date="2018-02" db="EMBL/GenBank/DDBJ databases">
        <authorList>
            <person name="Dubost A."/>
        </authorList>
    </citation>
    <scope>NUCLEOTIDE SEQUENCE [LARGE SCALE GENOMIC DNA]</scope>
    <source>
        <strain evidence="2">JV551A3</strain>
    </source>
</reference>
<gene>
    <name evidence="1" type="ORF">JV551A3_V1_160015</name>
</gene>
<evidence type="ECO:0000313" key="1">
    <source>
        <dbReference type="EMBL" id="SPO58610.1"/>
    </source>
</evidence>
<dbReference type="AlphaFoldDB" id="A0AAQ1SRB0"/>
<evidence type="ECO:0000313" key="2">
    <source>
        <dbReference type="Proteomes" id="UP000294335"/>
    </source>
</evidence>
<organism evidence="1 2">
    <name type="scientific">Pseudomonas inefficax</name>
    <dbReference type="NCBI Taxonomy" id="2078786"/>
    <lineage>
        <taxon>Bacteria</taxon>
        <taxon>Pseudomonadati</taxon>
        <taxon>Pseudomonadota</taxon>
        <taxon>Gammaproteobacteria</taxon>
        <taxon>Pseudomonadales</taxon>
        <taxon>Pseudomonadaceae</taxon>
        <taxon>Pseudomonas</taxon>
    </lineage>
</organism>
<accession>A0AAQ1SRB0</accession>
<sequence length="78" mass="8555">MLNKSLLIFGSYLYCTAAVGAALCRDGLRSSPWVSAPPQILPGLLCSPVATQGRSYKDCEHTIQNGTLAYFPAHWRRN</sequence>
<keyword evidence="2" id="KW-1185">Reference proteome</keyword>